<gene>
    <name evidence="1" type="ORF">GCM10025883_39190</name>
</gene>
<evidence type="ECO:0000313" key="2">
    <source>
        <dbReference type="Proteomes" id="UP001157126"/>
    </source>
</evidence>
<dbReference type="RefSeq" id="WP_284305369.1">
    <property type="nucleotide sequence ID" value="NZ_BSUO01000001.1"/>
</dbReference>
<comment type="caution">
    <text evidence="1">The sequence shown here is derived from an EMBL/GenBank/DDBJ whole genome shotgun (WGS) entry which is preliminary data.</text>
</comment>
<dbReference type="Proteomes" id="UP001157126">
    <property type="component" value="Unassembled WGS sequence"/>
</dbReference>
<evidence type="ECO:0000313" key="1">
    <source>
        <dbReference type="EMBL" id="GMA41874.1"/>
    </source>
</evidence>
<proteinExistence type="predicted"/>
<dbReference type="EMBL" id="BSUO01000001">
    <property type="protein sequence ID" value="GMA41874.1"/>
    <property type="molecule type" value="Genomic_DNA"/>
</dbReference>
<accession>A0ABQ6IV98</accession>
<keyword evidence="2" id="KW-1185">Reference proteome</keyword>
<reference evidence="2" key="1">
    <citation type="journal article" date="2019" name="Int. J. Syst. Evol. Microbiol.">
        <title>The Global Catalogue of Microorganisms (GCM) 10K type strain sequencing project: providing services to taxonomists for standard genome sequencing and annotation.</title>
        <authorList>
            <consortium name="The Broad Institute Genomics Platform"/>
            <consortium name="The Broad Institute Genome Sequencing Center for Infectious Disease"/>
            <person name="Wu L."/>
            <person name="Ma J."/>
        </authorList>
    </citation>
    <scope>NUCLEOTIDE SEQUENCE [LARGE SCALE GENOMIC DNA]</scope>
    <source>
        <strain evidence="2">NBRC 113072</strain>
    </source>
</reference>
<protein>
    <submittedName>
        <fullName evidence="1">Uncharacterized protein</fullName>
    </submittedName>
</protein>
<organism evidence="1 2">
    <name type="scientific">Mobilicoccus caccae</name>
    <dbReference type="NCBI Taxonomy" id="1859295"/>
    <lineage>
        <taxon>Bacteria</taxon>
        <taxon>Bacillati</taxon>
        <taxon>Actinomycetota</taxon>
        <taxon>Actinomycetes</taxon>
        <taxon>Micrococcales</taxon>
        <taxon>Dermatophilaceae</taxon>
        <taxon>Mobilicoccus</taxon>
    </lineage>
</organism>
<sequence>MPAERRRVGNAADAHNRRIIAARYLEIAELATTEEGPGANNVIVGIAVLAGIAASDTICLSATGSRYAGEDHAEAARVLARTDKKLGAELGKLIRLKPGAHYGSTFISDSDRRRALRAAATLVQNATDRTLRAP</sequence>
<name>A0ABQ6IV98_9MICO</name>